<dbReference type="AlphaFoldDB" id="L0AVG9"/>
<sequence length="177" mass="20449">MEKEDREGKQSEDLEPSRCNPTDVYDKHKYETSATEFVIEQMLYVLGGYILAPSPLPSDAINLWSCKDIEKTQSCEYCSCDRSEIAFPQVSVELFDRRIVFVSTKRACKDCYDILNLKKIKSAVENTLIGNPEGFERIRAQFAKVNRIENKEKVIQDLISIATSLNLILRYQYVLYQ</sequence>
<keyword evidence="3" id="KW-1185">Reference proteome</keyword>
<dbReference type="KEGG" id="beq:BEWA_018610"/>
<feature type="region of interest" description="Disordered" evidence="1">
    <location>
        <begin position="1"/>
        <end position="24"/>
    </location>
</feature>
<dbReference type="VEuPathDB" id="PiroplasmaDB:BEWA_018610"/>
<evidence type="ECO:0000256" key="1">
    <source>
        <dbReference type="SAM" id="MobiDB-lite"/>
    </source>
</evidence>
<evidence type="ECO:0000313" key="3">
    <source>
        <dbReference type="Proteomes" id="UP000031512"/>
    </source>
</evidence>
<organism evidence="2 3">
    <name type="scientific">Theileria equi strain WA</name>
    <dbReference type="NCBI Taxonomy" id="1537102"/>
    <lineage>
        <taxon>Eukaryota</taxon>
        <taxon>Sar</taxon>
        <taxon>Alveolata</taxon>
        <taxon>Apicomplexa</taxon>
        <taxon>Aconoidasida</taxon>
        <taxon>Piroplasmida</taxon>
        <taxon>Theileriidae</taxon>
        <taxon>Theileria</taxon>
    </lineage>
</organism>
<proteinExistence type="predicted"/>
<dbReference type="OrthoDB" id="361973at2759"/>
<evidence type="ECO:0000313" key="2">
    <source>
        <dbReference type="EMBL" id="AFZ79016.1"/>
    </source>
</evidence>
<gene>
    <name evidence="2" type="ORF">BEWA_018610</name>
</gene>
<dbReference type="RefSeq" id="XP_004828682.1">
    <property type="nucleotide sequence ID" value="XM_004828625.1"/>
</dbReference>
<protein>
    <submittedName>
        <fullName evidence="2">Uncharacterized protein</fullName>
    </submittedName>
</protein>
<dbReference type="EMBL" id="CP001669">
    <property type="protein sequence ID" value="AFZ79016.1"/>
    <property type="molecule type" value="Genomic_DNA"/>
</dbReference>
<dbReference type="GeneID" id="15803907"/>
<accession>L0AVG9</accession>
<name>L0AVG9_THEEQ</name>
<reference evidence="2 3" key="1">
    <citation type="journal article" date="2012" name="BMC Genomics">
        <title>Comparative genomic analysis and phylogenetic position of Theileria equi.</title>
        <authorList>
            <person name="Kappmeyer L.S."/>
            <person name="Thiagarajan M."/>
            <person name="Herndon D.R."/>
            <person name="Ramsay J.D."/>
            <person name="Caler E."/>
            <person name="Djikeng A."/>
            <person name="Gillespie J.J."/>
            <person name="Lau A.O."/>
            <person name="Roalson E.H."/>
            <person name="Silva J.C."/>
            <person name="Silva M.G."/>
            <person name="Suarez C.E."/>
            <person name="Ueti M.W."/>
            <person name="Nene V.M."/>
            <person name="Mealey R.H."/>
            <person name="Knowles D.P."/>
            <person name="Brayton K.A."/>
        </authorList>
    </citation>
    <scope>NUCLEOTIDE SEQUENCE [LARGE SCALE GENOMIC DNA]</scope>
    <source>
        <strain evidence="2 3">WA</strain>
    </source>
</reference>
<feature type="compositionally biased region" description="Basic and acidic residues" evidence="1">
    <location>
        <begin position="1"/>
        <end position="16"/>
    </location>
</feature>
<dbReference type="Proteomes" id="UP000031512">
    <property type="component" value="Chromosome 1"/>
</dbReference>